<dbReference type="GO" id="GO:0008168">
    <property type="term" value="F:methyltransferase activity"/>
    <property type="evidence" value="ECO:0007669"/>
    <property type="project" value="UniProtKB-KW"/>
</dbReference>
<evidence type="ECO:0000259" key="9">
    <source>
        <dbReference type="Pfam" id="PF12161"/>
    </source>
</evidence>
<comment type="catalytic activity">
    <reaction evidence="7">
        <text>a 2'-deoxyadenosine in DNA + S-adenosyl-L-methionine = an N(6)-methyl-2'-deoxyadenosine in DNA + S-adenosyl-L-homocysteine + H(+)</text>
        <dbReference type="Rhea" id="RHEA:15197"/>
        <dbReference type="Rhea" id="RHEA-COMP:12418"/>
        <dbReference type="Rhea" id="RHEA-COMP:12419"/>
        <dbReference type="ChEBI" id="CHEBI:15378"/>
        <dbReference type="ChEBI" id="CHEBI:57856"/>
        <dbReference type="ChEBI" id="CHEBI:59789"/>
        <dbReference type="ChEBI" id="CHEBI:90615"/>
        <dbReference type="ChEBI" id="CHEBI:90616"/>
        <dbReference type="EC" id="2.1.1.72"/>
    </reaction>
</comment>
<keyword evidence="4" id="KW-0808">Transferase</keyword>
<organism evidence="10 11">
    <name type="scientific">Vibrio zhanjiangensis</name>
    <dbReference type="NCBI Taxonomy" id="1046128"/>
    <lineage>
        <taxon>Bacteria</taxon>
        <taxon>Pseudomonadati</taxon>
        <taxon>Pseudomonadota</taxon>
        <taxon>Gammaproteobacteria</taxon>
        <taxon>Vibrionales</taxon>
        <taxon>Vibrionaceae</taxon>
        <taxon>Vibrio</taxon>
    </lineage>
</organism>
<dbReference type="Pfam" id="PF02384">
    <property type="entry name" value="N6_Mtase"/>
    <property type="match status" value="1"/>
</dbReference>
<dbReference type="Gene3D" id="1.20.1260.30">
    <property type="match status" value="1"/>
</dbReference>
<name>A0ABQ6F129_9VIBR</name>
<comment type="similarity">
    <text evidence="1">Belongs to the N(4)/N(6)-methyltransferase family.</text>
</comment>
<dbReference type="Proteomes" id="UP001157138">
    <property type="component" value="Unassembled WGS sequence"/>
</dbReference>
<comment type="caution">
    <text evidence="10">The sequence shown here is derived from an EMBL/GenBank/DDBJ whole genome shotgun (WGS) entry which is preliminary data.</text>
</comment>
<sequence>MLTGKIRNQIDQVWEMFWTGGVANPISVIEQISYLLFIRRLDELQKTAERRSQATGLPLNKPTFSPKEQALRWSNFKDKDPDVMMEIVRDRVFPKIKTLQNEGSFAEHMKDAIFMIPSAKLLDQVVQLLSAIDMNDKDTKGDLYEYLLSKLQQSGVNGQFRTPRNIIEMMVELTQPKVGDTICDPSSGTCGFLMGALEYVEKHHAKEVIKQDNRKHFNTSMFTGYDFDKHMLRIGAMNMLLHGIENPSVHYRDSLRDMGDDNISEAFSLILANPPFKGSVDFDIIASDLLRALGKTPNKKAAAPKYKTEIDENGNEIQVEVKKKGPTEKSELLFLALILRMLKVGGRAAVIIPDGVLFGSTKAHKTIRKKIVEEQKLEAVISLPSGVFKPYAGVSTAILIFTKTNSGGTDNVWFYDMQADGYSLDDKRTPLFDASKAKEGEKPSHEQSNIADIIQRFHTLTDDNGIANADSPEFKRKKSEQSFMVSLADLKADQVVEKLSDLRARDEQAAKEAEQKAIDEGKKPKKYKEKAYTTFTGQDGEEYVLAEESAYDLSINRYKEVVYEEVQYDAPKDILKRIKTLQNSMVKGLADLEGLLK</sequence>
<dbReference type="RefSeq" id="WP_284192438.1">
    <property type="nucleotide sequence ID" value="NZ_BSPW01000047.1"/>
</dbReference>
<dbReference type="InterPro" id="IPR029063">
    <property type="entry name" value="SAM-dependent_MTases_sf"/>
</dbReference>
<dbReference type="InterPro" id="IPR003356">
    <property type="entry name" value="DNA_methylase_A-5"/>
</dbReference>
<dbReference type="InterPro" id="IPR022749">
    <property type="entry name" value="D12N6_MeTrfase_N"/>
</dbReference>
<dbReference type="Pfam" id="PF12161">
    <property type="entry name" value="HsdM_N"/>
    <property type="match status" value="1"/>
</dbReference>
<feature type="domain" description="DNA methylase adenine-specific" evidence="8">
    <location>
        <begin position="136"/>
        <end position="442"/>
    </location>
</feature>
<proteinExistence type="inferred from homology"/>
<keyword evidence="11" id="KW-1185">Reference proteome</keyword>
<feature type="domain" description="N6 adenine-specific DNA methyltransferase N-terminal" evidence="9">
    <location>
        <begin position="6"/>
        <end position="128"/>
    </location>
</feature>
<evidence type="ECO:0000259" key="8">
    <source>
        <dbReference type="Pfam" id="PF02384"/>
    </source>
</evidence>
<dbReference type="EC" id="2.1.1.72" evidence="2"/>
<evidence type="ECO:0000256" key="3">
    <source>
        <dbReference type="ARBA" id="ARBA00022603"/>
    </source>
</evidence>
<dbReference type="PRINTS" id="PR00507">
    <property type="entry name" value="N12N6MTFRASE"/>
</dbReference>
<evidence type="ECO:0000256" key="4">
    <source>
        <dbReference type="ARBA" id="ARBA00022679"/>
    </source>
</evidence>
<dbReference type="PROSITE" id="PS00092">
    <property type="entry name" value="N6_MTASE"/>
    <property type="match status" value="1"/>
</dbReference>
<keyword evidence="3 10" id="KW-0489">Methyltransferase</keyword>
<protein>
    <recommendedName>
        <fullName evidence="2">site-specific DNA-methyltransferase (adenine-specific)</fullName>
        <ecNumber evidence="2">2.1.1.72</ecNumber>
    </recommendedName>
</protein>
<evidence type="ECO:0000256" key="2">
    <source>
        <dbReference type="ARBA" id="ARBA00011900"/>
    </source>
</evidence>
<reference evidence="11" key="1">
    <citation type="journal article" date="2019" name="Int. J. Syst. Evol. Microbiol.">
        <title>The Global Catalogue of Microorganisms (GCM) 10K type strain sequencing project: providing services to taxonomists for standard genome sequencing and annotation.</title>
        <authorList>
            <consortium name="The Broad Institute Genomics Platform"/>
            <consortium name="The Broad Institute Genome Sequencing Center for Infectious Disease"/>
            <person name="Wu L."/>
            <person name="Ma J."/>
        </authorList>
    </citation>
    <scope>NUCLEOTIDE SEQUENCE [LARGE SCALE GENOMIC DNA]</scope>
    <source>
        <strain evidence="11">NBRC 108723</strain>
    </source>
</reference>
<evidence type="ECO:0000256" key="7">
    <source>
        <dbReference type="ARBA" id="ARBA00047942"/>
    </source>
</evidence>
<dbReference type="SUPFAM" id="SSF53335">
    <property type="entry name" value="S-adenosyl-L-methionine-dependent methyltransferases"/>
    <property type="match status" value="1"/>
</dbReference>
<keyword evidence="6" id="KW-0680">Restriction system</keyword>
<dbReference type="InterPro" id="IPR051537">
    <property type="entry name" value="DNA_Adenine_Mtase"/>
</dbReference>
<evidence type="ECO:0000313" key="10">
    <source>
        <dbReference type="EMBL" id="GLT18555.1"/>
    </source>
</evidence>
<dbReference type="GO" id="GO:0032259">
    <property type="term" value="P:methylation"/>
    <property type="evidence" value="ECO:0007669"/>
    <property type="project" value="UniProtKB-KW"/>
</dbReference>
<dbReference type="PANTHER" id="PTHR42933">
    <property type="entry name" value="SLR6095 PROTEIN"/>
    <property type="match status" value="1"/>
</dbReference>
<gene>
    <name evidence="10" type="primary">hsdM_2</name>
    <name evidence="10" type="ORF">GCM10007938_23340</name>
</gene>
<keyword evidence="5" id="KW-0949">S-adenosyl-L-methionine</keyword>
<evidence type="ECO:0000256" key="5">
    <source>
        <dbReference type="ARBA" id="ARBA00022691"/>
    </source>
</evidence>
<evidence type="ECO:0000256" key="1">
    <source>
        <dbReference type="ARBA" id="ARBA00006594"/>
    </source>
</evidence>
<accession>A0ABQ6F129</accession>
<evidence type="ECO:0000256" key="6">
    <source>
        <dbReference type="ARBA" id="ARBA00022747"/>
    </source>
</evidence>
<dbReference type="PANTHER" id="PTHR42933:SF3">
    <property type="entry name" value="TYPE I RESTRICTION ENZYME MJAVIII METHYLASE SUBUNIT"/>
    <property type="match status" value="1"/>
</dbReference>
<dbReference type="InterPro" id="IPR038333">
    <property type="entry name" value="T1MK-like_N_sf"/>
</dbReference>
<dbReference type="Gene3D" id="3.40.50.150">
    <property type="entry name" value="Vaccinia Virus protein VP39"/>
    <property type="match status" value="1"/>
</dbReference>
<evidence type="ECO:0000313" key="11">
    <source>
        <dbReference type="Proteomes" id="UP001157138"/>
    </source>
</evidence>
<dbReference type="EMBL" id="BSPW01000047">
    <property type="protein sequence ID" value="GLT18555.1"/>
    <property type="molecule type" value="Genomic_DNA"/>
</dbReference>
<dbReference type="InterPro" id="IPR002052">
    <property type="entry name" value="DNA_methylase_N6_adenine_CS"/>
</dbReference>